<dbReference type="Proteomes" id="UP000504617">
    <property type="component" value="Unplaced"/>
</dbReference>
<evidence type="ECO:0000313" key="1">
    <source>
        <dbReference type="Proteomes" id="UP000504617"/>
    </source>
</evidence>
<evidence type="ECO:0000313" key="2">
    <source>
        <dbReference type="RefSeq" id="XP_013919550.1"/>
    </source>
</evidence>
<name>A0A6I9Y9Z8_9SAUR</name>
<proteinExistence type="predicted"/>
<accession>A0A6I9Y9Z8</accession>
<gene>
    <name evidence="2" type="primary">LOC106547043</name>
</gene>
<dbReference type="AlphaFoldDB" id="A0A6I9Y9Z8"/>
<dbReference type="GeneID" id="106547043"/>
<reference evidence="2" key="1">
    <citation type="submission" date="2025-08" db="UniProtKB">
        <authorList>
            <consortium name="RefSeq"/>
        </authorList>
    </citation>
    <scope>IDENTIFICATION</scope>
    <source>
        <tissue evidence="2">Skeletal muscle</tissue>
    </source>
</reference>
<dbReference type="OrthoDB" id="9999961at2759"/>
<sequence length="135" mass="14732">MSKLNSPLSTGGGIRHHLSPMYNTVLSTVPRRTHTHLHHSSDPDDTNKPPAVEVEELAVAVILITTGDTTEDMTDMKNMIIATGGAHLHHTIVVTDQDQDLVPTVQGVIEEEKPVTEQIPFVPILVFLTVTLITN</sequence>
<dbReference type="KEGG" id="tsr:106547043"/>
<keyword evidence="1" id="KW-1185">Reference proteome</keyword>
<dbReference type="RefSeq" id="XP_013919550.1">
    <property type="nucleotide sequence ID" value="XM_014064075.1"/>
</dbReference>
<organism evidence="1 2">
    <name type="scientific">Thamnophis sirtalis</name>
    <dbReference type="NCBI Taxonomy" id="35019"/>
    <lineage>
        <taxon>Eukaryota</taxon>
        <taxon>Metazoa</taxon>
        <taxon>Chordata</taxon>
        <taxon>Craniata</taxon>
        <taxon>Vertebrata</taxon>
        <taxon>Euteleostomi</taxon>
        <taxon>Lepidosauria</taxon>
        <taxon>Squamata</taxon>
        <taxon>Bifurcata</taxon>
        <taxon>Unidentata</taxon>
        <taxon>Episquamata</taxon>
        <taxon>Toxicofera</taxon>
        <taxon>Serpentes</taxon>
        <taxon>Colubroidea</taxon>
        <taxon>Colubridae</taxon>
        <taxon>Natricinae</taxon>
        <taxon>Thamnophis</taxon>
    </lineage>
</organism>
<protein>
    <submittedName>
        <fullName evidence="2">Uncharacterized protein LOC106547043 isoform X1</fullName>
    </submittedName>
</protein>